<name>F4RS92_MELLP</name>
<dbReference type="AlphaFoldDB" id="F4RS92"/>
<organism evidence="4">
    <name type="scientific">Melampsora larici-populina (strain 98AG31 / pathotype 3-4-7)</name>
    <name type="common">Poplar leaf rust fungus</name>
    <dbReference type="NCBI Taxonomy" id="747676"/>
    <lineage>
        <taxon>Eukaryota</taxon>
        <taxon>Fungi</taxon>
        <taxon>Dikarya</taxon>
        <taxon>Basidiomycota</taxon>
        <taxon>Pucciniomycotina</taxon>
        <taxon>Pucciniomycetes</taxon>
        <taxon>Pucciniales</taxon>
        <taxon>Melampsoraceae</taxon>
        <taxon>Melampsora</taxon>
    </lineage>
</organism>
<dbReference type="Proteomes" id="UP000001072">
    <property type="component" value="Unassembled WGS sequence"/>
</dbReference>
<keyword evidence="2" id="KW-1133">Transmembrane helix</keyword>
<feature type="compositionally biased region" description="Polar residues" evidence="1">
    <location>
        <begin position="202"/>
        <end position="214"/>
    </location>
</feature>
<keyword evidence="2" id="KW-0812">Transmembrane</keyword>
<dbReference type="HOGENOM" id="CLU_1115956_0_0_1"/>
<gene>
    <name evidence="3" type="ORF">MELLADRAFT_72302</name>
</gene>
<reference evidence="4" key="1">
    <citation type="journal article" date="2011" name="Proc. Natl. Acad. Sci. U.S.A.">
        <title>Obligate biotrophy features unraveled by the genomic analysis of rust fungi.</title>
        <authorList>
            <person name="Duplessis S."/>
            <person name="Cuomo C.A."/>
            <person name="Lin Y.-C."/>
            <person name="Aerts A."/>
            <person name="Tisserant E."/>
            <person name="Veneault-Fourrey C."/>
            <person name="Joly D.L."/>
            <person name="Hacquard S."/>
            <person name="Amselem J."/>
            <person name="Cantarel B.L."/>
            <person name="Chiu R."/>
            <person name="Coutinho P.M."/>
            <person name="Feau N."/>
            <person name="Field M."/>
            <person name="Frey P."/>
            <person name="Gelhaye E."/>
            <person name="Goldberg J."/>
            <person name="Grabherr M.G."/>
            <person name="Kodira C.D."/>
            <person name="Kohler A."/>
            <person name="Kuees U."/>
            <person name="Lindquist E.A."/>
            <person name="Lucas S.M."/>
            <person name="Mago R."/>
            <person name="Mauceli E."/>
            <person name="Morin E."/>
            <person name="Murat C."/>
            <person name="Pangilinan J.L."/>
            <person name="Park R."/>
            <person name="Pearson M."/>
            <person name="Quesneville H."/>
            <person name="Rouhier N."/>
            <person name="Sakthikumar S."/>
            <person name="Salamov A.A."/>
            <person name="Schmutz J."/>
            <person name="Selles B."/>
            <person name="Shapiro H."/>
            <person name="Tanguay P."/>
            <person name="Tuskan G.A."/>
            <person name="Henrissat B."/>
            <person name="Van de Peer Y."/>
            <person name="Rouze P."/>
            <person name="Ellis J.G."/>
            <person name="Dodds P.N."/>
            <person name="Schein J.E."/>
            <person name="Zhong S."/>
            <person name="Hamelin R.C."/>
            <person name="Grigoriev I.V."/>
            <person name="Szabo L.J."/>
            <person name="Martin F."/>
        </authorList>
    </citation>
    <scope>NUCLEOTIDE SEQUENCE [LARGE SCALE GENOMIC DNA]</scope>
    <source>
        <strain evidence="4">98AG31 / pathotype 3-4-7</strain>
    </source>
</reference>
<sequence length="249" mass="28220">MQVYSTNKSFSEWADKQMKLSTKFQYYVHGKTVANEIEKKPPQPVDARRGELTRELNKLIGELFSLLVQTITSLIMLFDLFVLQAKHLPGKVFPKKDHPVQILADRGWPVRIVAQPNCSLLPEELDLGFRDCDDLQKKKWLSDIANGLFDVEKIPASELVSQKKQKKRKRSNKKLDSDLNDQDTTTARTSTSTSVTNHENRPNSQNSLSGSTILTTQKTQTESSQQAPRENDKHSDNSDDTVSSDDEES</sequence>
<feature type="region of interest" description="Disordered" evidence="1">
    <location>
        <begin position="160"/>
        <end position="249"/>
    </location>
</feature>
<dbReference type="GeneID" id="18932066"/>
<dbReference type="KEGG" id="mlr:MELLADRAFT_72302"/>
<keyword evidence="2" id="KW-0472">Membrane</keyword>
<dbReference type="VEuPathDB" id="FungiDB:MELLADRAFT_72302"/>
<evidence type="ECO:0000256" key="2">
    <source>
        <dbReference type="SAM" id="Phobius"/>
    </source>
</evidence>
<evidence type="ECO:0000256" key="1">
    <source>
        <dbReference type="SAM" id="MobiDB-lite"/>
    </source>
</evidence>
<evidence type="ECO:0000313" key="4">
    <source>
        <dbReference type="Proteomes" id="UP000001072"/>
    </source>
</evidence>
<dbReference type="RefSeq" id="XP_007411908.1">
    <property type="nucleotide sequence ID" value="XM_007411846.1"/>
</dbReference>
<keyword evidence="4" id="KW-1185">Reference proteome</keyword>
<accession>F4RS92</accession>
<feature type="compositionally biased region" description="Low complexity" evidence="1">
    <location>
        <begin position="184"/>
        <end position="196"/>
    </location>
</feature>
<evidence type="ECO:0000313" key="3">
    <source>
        <dbReference type="EMBL" id="EGG04817.1"/>
    </source>
</evidence>
<feature type="compositionally biased region" description="Low complexity" evidence="1">
    <location>
        <begin position="215"/>
        <end position="226"/>
    </location>
</feature>
<feature type="compositionally biased region" description="Basic residues" evidence="1">
    <location>
        <begin position="163"/>
        <end position="172"/>
    </location>
</feature>
<feature type="transmembrane region" description="Helical" evidence="2">
    <location>
        <begin position="63"/>
        <end position="83"/>
    </location>
</feature>
<protein>
    <submittedName>
        <fullName evidence="3">Uncharacterized protein</fullName>
    </submittedName>
</protein>
<dbReference type="EMBL" id="GL883116">
    <property type="protein sequence ID" value="EGG04817.1"/>
    <property type="molecule type" value="Genomic_DNA"/>
</dbReference>
<feature type="compositionally biased region" description="Acidic residues" evidence="1">
    <location>
        <begin position="238"/>
        <end position="249"/>
    </location>
</feature>
<proteinExistence type="predicted"/>
<dbReference type="InParanoid" id="F4RS92"/>